<dbReference type="InterPro" id="IPR029063">
    <property type="entry name" value="SAM-dependent_MTases_sf"/>
</dbReference>
<dbReference type="AlphaFoldDB" id="A0RU98"/>
<keyword evidence="1" id="KW-0812">Transmembrane</keyword>
<protein>
    <recommendedName>
        <fullName evidence="4">Methyltransferase domain-containing protein</fullName>
    </recommendedName>
</protein>
<dbReference type="STRING" id="414004.CENSYa_0275"/>
<feature type="transmembrane region" description="Helical" evidence="1">
    <location>
        <begin position="32"/>
        <end position="54"/>
    </location>
</feature>
<dbReference type="HOGENOM" id="CLU_463545_0_0_2"/>
<name>A0RU98_CENSY</name>
<proteinExistence type="predicted"/>
<dbReference type="KEGG" id="csy:CENSYa_0275"/>
<keyword evidence="1" id="KW-0472">Membrane</keyword>
<dbReference type="SUPFAM" id="SSF53335">
    <property type="entry name" value="S-adenosyl-L-methionine-dependent methyltransferases"/>
    <property type="match status" value="1"/>
</dbReference>
<keyword evidence="3" id="KW-1185">Reference proteome</keyword>
<reference evidence="2 3" key="1">
    <citation type="journal article" date="2006" name="Proc. Natl. Acad. Sci. U.S.A.">
        <title>Genomic analysis of the uncultivated marine crenarchaeote Cenarchaeum symbiosum.</title>
        <authorList>
            <person name="Hallam S.J."/>
            <person name="Konstantinidis K.T."/>
            <person name="Putnam N."/>
            <person name="Schleper C."/>
            <person name="Watanabe Y."/>
            <person name="Sugahara J."/>
            <person name="Preston C."/>
            <person name="de la Torre J."/>
            <person name="Richardson P.M."/>
            <person name="DeLong E.F."/>
        </authorList>
    </citation>
    <scope>NUCLEOTIDE SEQUENCE [LARGE SCALE GENOMIC DNA]</scope>
    <source>
        <strain evidence="3">A</strain>
    </source>
</reference>
<dbReference type="Gene3D" id="3.40.50.150">
    <property type="entry name" value="Vaccinia Virus protein VP39"/>
    <property type="match status" value="1"/>
</dbReference>
<organism evidence="2 3">
    <name type="scientific">Cenarchaeum symbiosum (strain A)</name>
    <dbReference type="NCBI Taxonomy" id="414004"/>
    <lineage>
        <taxon>Archaea</taxon>
        <taxon>Nitrososphaerota</taxon>
        <taxon>Candidatus Cenarchaeales</taxon>
        <taxon>Candidatus Cenarchaeaceae</taxon>
        <taxon>Candidatus Cenarchaeum</taxon>
    </lineage>
</organism>
<dbReference type="EnsemblBacteria" id="ABK76915">
    <property type="protein sequence ID" value="ABK76915"/>
    <property type="gene ID" value="CENSYa_0275"/>
</dbReference>
<keyword evidence="1" id="KW-1133">Transmembrane helix</keyword>
<dbReference type="Proteomes" id="UP000000758">
    <property type="component" value="Chromosome"/>
</dbReference>
<feature type="transmembrane region" description="Helical" evidence="1">
    <location>
        <begin position="60"/>
        <end position="80"/>
    </location>
</feature>
<dbReference type="EMBL" id="DP000238">
    <property type="protein sequence ID" value="ABK76915.1"/>
    <property type="molecule type" value="Genomic_DNA"/>
</dbReference>
<evidence type="ECO:0000313" key="3">
    <source>
        <dbReference type="Proteomes" id="UP000000758"/>
    </source>
</evidence>
<evidence type="ECO:0008006" key="4">
    <source>
        <dbReference type="Google" id="ProtNLM"/>
    </source>
</evidence>
<accession>A0RU98</accession>
<evidence type="ECO:0000256" key="1">
    <source>
        <dbReference type="SAM" id="Phobius"/>
    </source>
</evidence>
<gene>
    <name evidence="2" type="ordered locus">CENSYa_0275</name>
</gene>
<sequence length="588" mass="67808">MPEYLPSDCSTVKIRSFVRRASLVKYLRSRDIVQSTVTIAASLAIGAAVSLMSLDAALKLTIELAISASAAVLLFVQYVVRTRKWLLGGLEVDKAISRFNGENLRKVMRGYVNEALARDIEIVNNLSRGNVELSRRQVERLMVEMFKTDARYMEIDYNLPSYYYDVYHYYLDHHIELATRIKDKGFRITVRDDHELRRDSRKSSYSKFLKWHKDNGVKLKWAPAEVAEKELQKTGVDPNDRTGSICIWEGEFALLFARSKPDPDARPEYDMIRITLIEGKRLEELTEACNSIEKNAKGIEELDLQQNIPDLLAKEWEDYVRPKERWDRIGGFLCNSLEKCRVNNWWIMDVAAGMGVEYQNLNDEKFHVVANEAQENFRKAGEVYAREEWPDVRYDPSHYEWEEMHNYGKVGYGAVLAIGHSLRALPAGEEQEKALKTFHDMLVDGGSIIIDETNFARLHEKVRDCLHRCNQNPDDKDMFKEMIKFVDKSPSPLYRGNTVKAIPSLIDADAGVARLVYYKRTKGIDTFAEAVSERLHEREFHYSGSLHEMLENAGFKNIRKYADYDLSLERKPGDKDSDASMFVYVADK</sequence>
<evidence type="ECO:0000313" key="2">
    <source>
        <dbReference type="EMBL" id="ABK76915.1"/>
    </source>
</evidence>